<evidence type="ECO:0000259" key="1">
    <source>
        <dbReference type="Pfam" id="PF00651"/>
    </source>
</evidence>
<comment type="caution">
    <text evidence="2">The sequence shown here is derived from an EMBL/GenBank/DDBJ whole genome shotgun (WGS) entry which is preliminary data.</text>
</comment>
<protein>
    <recommendedName>
        <fullName evidence="1">BTB domain-containing protein</fullName>
    </recommendedName>
</protein>
<name>A0AA39TYT0_9AGAR</name>
<dbReference type="InterPro" id="IPR000210">
    <property type="entry name" value="BTB/POZ_dom"/>
</dbReference>
<dbReference type="InterPro" id="IPR011333">
    <property type="entry name" value="SKP1/BTB/POZ_sf"/>
</dbReference>
<dbReference type="EMBL" id="JAUEPR010000116">
    <property type="protein sequence ID" value="KAK0463320.1"/>
    <property type="molecule type" value="Genomic_DNA"/>
</dbReference>
<organism evidence="2 3">
    <name type="scientific">Armillaria novae-zelandiae</name>
    <dbReference type="NCBI Taxonomy" id="153914"/>
    <lineage>
        <taxon>Eukaryota</taxon>
        <taxon>Fungi</taxon>
        <taxon>Dikarya</taxon>
        <taxon>Basidiomycota</taxon>
        <taxon>Agaricomycotina</taxon>
        <taxon>Agaricomycetes</taxon>
        <taxon>Agaricomycetidae</taxon>
        <taxon>Agaricales</taxon>
        <taxon>Marasmiineae</taxon>
        <taxon>Physalacriaceae</taxon>
        <taxon>Armillaria</taxon>
    </lineage>
</organism>
<dbReference type="AlphaFoldDB" id="A0AA39TYT0"/>
<evidence type="ECO:0000313" key="2">
    <source>
        <dbReference type="EMBL" id="KAK0463320.1"/>
    </source>
</evidence>
<dbReference type="Gene3D" id="3.30.710.10">
    <property type="entry name" value="Potassium Channel Kv1.1, Chain A"/>
    <property type="match status" value="1"/>
</dbReference>
<reference evidence="2" key="1">
    <citation type="submission" date="2023-06" db="EMBL/GenBank/DDBJ databases">
        <authorList>
            <consortium name="Lawrence Berkeley National Laboratory"/>
            <person name="Ahrendt S."/>
            <person name="Sahu N."/>
            <person name="Indic B."/>
            <person name="Wong-Bajracharya J."/>
            <person name="Merenyi Z."/>
            <person name="Ke H.-M."/>
            <person name="Monk M."/>
            <person name="Kocsube S."/>
            <person name="Drula E."/>
            <person name="Lipzen A."/>
            <person name="Balint B."/>
            <person name="Henrissat B."/>
            <person name="Andreopoulos B."/>
            <person name="Martin F.M."/>
            <person name="Harder C.B."/>
            <person name="Rigling D."/>
            <person name="Ford K.L."/>
            <person name="Foster G.D."/>
            <person name="Pangilinan J."/>
            <person name="Papanicolaou A."/>
            <person name="Barry K."/>
            <person name="LaButti K."/>
            <person name="Viragh M."/>
            <person name="Koriabine M."/>
            <person name="Yan M."/>
            <person name="Riley R."/>
            <person name="Champramary S."/>
            <person name="Plett K.L."/>
            <person name="Tsai I.J."/>
            <person name="Slot J."/>
            <person name="Sipos G."/>
            <person name="Plett J."/>
            <person name="Nagy L.G."/>
            <person name="Grigoriev I.V."/>
        </authorList>
    </citation>
    <scope>NUCLEOTIDE SEQUENCE</scope>
    <source>
        <strain evidence="2">ICMP 16352</strain>
    </source>
</reference>
<proteinExistence type="predicted"/>
<feature type="domain" description="BTB" evidence="1">
    <location>
        <begin position="13"/>
        <end position="116"/>
    </location>
</feature>
<evidence type="ECO:0000313" key="3">
    <source>
        <dbReference type="Proteomes" id="UP001175227"/>
    </source>
</evidence>
<dbReference type="Pfam" id="PF00651">
    <property type="entry name" value="BTB"/>
    <property type="match status" value="1"/>
</dbReference>
<keyword evidence="3" id="KW-1185">Reference proteome</keyword>
<dbReference type="Proteomes" id="UP001175227">
    <property type="component" value="Unassembled WGS sequence"/>
</dbReference>
<sequence length="313" mass="35719">MTIADAPFDDPTDNADLVIRTSDNVDFYVLSALLSLKSPSSFFRHVLKNSQHTEEKDGFPVLEVMEDSGTFRTILLLCYPDDAPQIKSVEQIGAVKTALDKYCMDHAQERFMQMVTASSLMKEHALRIFVLALARGWRVLGEIAAKSTFTNPLDEPEAELEELGCINALQYVQLRNYRRECRRVIRDMLNAAPWLEDKASQLLFPYELSGLFKKMCRWCGAGSGEWIEPVFYTHPWFKDYLKTVKAEMLLRPCTATALDDLIIANAVTKSISECSSEEWKKIALSQVRLCGKFLMEEIDRQISQVPLNIDWTK</sequence>
<accession>A0AA39TYT0</accession>
<gene>
    <name evidence="2" type="ORF">IW261DRAFT_1427831</name>
</gene>